<gene>
    <name evidence="4" type="ORF">CHH61_26310</name>
</gene>
<feature type="non-terminal residue" evidence="4">
    <location>
        <position position="53"/>
    </location>
</feature>
<evidence type="ECO:0000256" key="2">
    <source>
        <dbReference type="ARBA" id="ARBA00022553"/>
    </source>
</evidence>
<keyword evidence="1" id="KW-0596">Phosphopantetheine</keyword>
<dbReference type="Gene3D" id="3.40.50.980">
    <property type="match status" value="1"/>
</dbReference>
<keyword evidence="2" id="KW-0597">Phosphoprotein</keyword>
<proteinExistence type="predicted"/>
<evidence type="ECO:0000259" key="3">
    <source>
        <dbReference type="Pfam" id="PF00501"/>
    </source>
</evidence>
<dbReference type="Pfam" id="PF00501">
    <property type="entry name" value="AMP-binding"/>
    <property type="match status" value="1"/>
</dbReference>
<name>A0A268QUH1_SHOCL</name>
<dbReference type="SUPFAM" id="SSF56801">
    <property type="entry name" value="Acetyl-CoA synthetase-like"/>
    <property type="match status" value="1"/>
</dbReference>
<dbReference type="PANTHER" id="PTHR44845:SF7">
    <property type="entry name" value="PLIPASTATIN SYNTHASE SUBUNIT D"/>
    <property type="match status" value="1"/>
</dbReference>
<dbReference type="PANTHER" id="PTHR44845">
    <property type="entry name" value="CARRIER DOMAIN-CONTAINING PROTEIN"/>
    <property type="match status" value="1"/>
</dbReference>
<evidence type="ECO:0000313" key="5">
    <source>
        <dbReference type="Proteomes" id="UP000216133"/>
    </source>
</evidence>
<protein>
    <recommendedName>
        <fullName evidence="3">AMP-dependent synthetase/ligase domain-containing protein</fullName>
    </recommendedName>
</protein>
<accession>A0A268QUH1</accession>
<organism evidence="4 5">
    <name type="scientific">Shouchella clausii</name>
    <name type="common">Alkalihalobacillus clausii</name>
    <dbReference type="NCBI Taxonomy" id="79880"/>
    <lineage>
        <taxon>Bacteria</taxon>
        <taxon>Bacillati</taxon>
        <taxon>Bacillota</taxon>
        <taxon>Bacilli</taxon>
        <taxon>Bacillales</taxon>
        <taxon>Bacillaceae</taxon>
        <taxon>Shouchella</taxon>
    </lineage>
</organism>
<reference evidence="4 5" key="1">
    <citation type="submission" date="2017-07" db="EMBL/GenBank/DDBJ databases">
        <title>Isolation and whole genome analysis of endospore-forming bacteria from heroin.</title>
        <authorList>
            <person name="Kalinowski J."/>
            <person name="Ahrens B."/>
            <person name="Al-Dilaimi A."/>
            <person name="Winkler A."/>
            <person name="Wibberg D."/>
            <person name="Schleenbecker U."/>
            <person name="Ruckert C."/>
            <person name="Wolfel R."/>
            <person name="Grass G."/>
        </authorList>
    </citation>
    <scope>NUCLEOTIDE SEQUENCE [LARGE SCALE GENOMIC DNA]</scope>
    <source>
        <strain evidence="4 5">7523-2</strain>
    </source>
</reference>
<dbReference type="Proteomes" id="UP000216133">
    <property type="component" value="Unassembled WGS sequence"/>
</dbReference>
<dbReference type="EMBL" id="NPBS01000967">
    <property type="protein sequence ID" value="PAF11625.1"/>
    <property type="molecule type" value="Genomic_DNA"/>
</dbReference>
<evidence type="ECO:0000256" key="1">
    <source>
        <dbReference type="ARBA" id="ARBA00022450"/>
    </source>
</evidence>
<dbReference type="InterPro" id="IPR000873">
    <property type="entry name" value="AMP-dep_synth/lig_dom"/>
</dbReference>
<dbReference type="AlphaFoldDB" id="A0A268QUH1"/>
<sequence>MAERSLELIVGMLAVSKTGAAYVPIEPDYPAQRISIMLEDSGSEWLLVHGSFH</sequence>
<comment type="caution">
    <text evidence="4">The sequence shown here is derived from an EMBL/GenBank/DDBJ whole genome shotgun (WGS) entry which is preliminary data.</text>
</comment>
<evidence type="ECO:0000313" key="4">
    <source>
        <dbReference type="EMBL" id="PAF11625.1"/>
    </source>
</evidence>
<feature type="domain" description="AMP-dependent synthetase/ligase" evidence="3">
    <location>
        <begin position="1"/>
        <end position="48"/>
    </location>
</feature>